<keyword evidence="1" id="KW-0489">Methyltransferase</keyword>
<dbReference type="PATRIC" id="fig|1310114.3.peg.1605"/>
<dbReference type="InterPro" id="IPR015424">
    <property type="entry name" value="PyrdxlP-dep_Trfase"/>
</dbReference>
<protein>
    <submittedName>
        <fullName evidence="1">Serine hydroxymethyltransferase</fullName>
        <ecNumber evidence="1">2.1.2.1</ecNumber>
    </submittedName>
</protein>
<gene>
    <name evidence="1" type="primary">glyA</name>
    <name evidence="1" type="ORF">J113_07685</name>
</gene>
<reference evidence="1 2" key="1">
    <citation type="journal article" date="2013" name="Genome Announc.">
        <title>Whole-Genome Sequences of Four Clinical Isolates of Mycobacterium tuberculosis from Tamil Nadu, South India.</title>
        <authorList>
            <person name="Narayanan S."/>
            <person name="Deshpande U."/>
        </authorList>
    </citation>
    <scope>NUCLEOTIDE SEQUENCE [LARGE SCALE GENOMIC DNA]</scope>
    <source>
        <strain evidence="1 2">CAS/NITR204</strain>
    </source>
</reference>
<dbReference type="GO" id="GO:0008168">
    <property type="term" value="F:methyltransferase activity"/>
    <property type="evidence" value="ECO:0007669"/>
    <property type="project" value="UniProtKB-KW"/>
</dbReference>
<dbReference type="SUPFAM" id="SSF53383">
    <property type="entry name" value="PLP-dependent transferases"/>
    <property type="match status" value="1"/>
</dbReference>
<name>R4MF80_MYCTX</name>
<dbReference type="AlphaFoldDB" id="R4MF80"/>
<dbReference type="EMBL" id="CP005386">
    <property type="protein sequence ID" value="AGL26581.1"/>
    <property type="molecule type" value="Genomic_DNA"/>
</dbReference>
<proteinExistence type="predicted"/>
<evidence type="ECO:0000313" key="1">
    <source>
        <dbReference type="EMBL" id="AGL26581.1"/>
    </source>
</evidence>
<evidence type="ECO:0000313" key="2">
    <source>
        <dbReference type="Proteomes" id="UP000013548"/>
    </source>
</evidence>
<dbReference type="Gene3D" id="3.40.640.10">
    <property type="entry name" value="Type I PLP-dependent aspartate aminotransferase-like (Major domain)"/>
    <property type="match status" value="1"/>
</dbReference>
<accession>R4MF80</accession>
<dbReference type="InterPro" id="IPR015421">
    <property type="entry name" value="PyrdxlP-dep_Trfase_major"/>
</dbReference>
<keyword evidence="1" id="KW-0808">Transferase</keyword>
<dbReference type="Proteomes" id="UP000013548">
    <property type="component" value="Chromosome"/>
</dbReference>
<dbReference type="HOGENOM" id="CLU_3082116_0_0_11"/>
<dbReference type="GO" id="GO:0032259">
    <property type="term" value="P:methylation"/>
    <property type="evidence" value="ECO:0007669"/>
    <property type="project" value="UniProtKB-KW"/>
</dbReference>
<organism evidence="1 2">
    <name type="scientific">Mycobacterium tuberculosis CAS/NITR204</name>
    <dbReference type="NCBI Taxonomy" id="1310114"/>
    <lineage>
        <taxon>Bacteria</taxon>
        <taxon>Bacillati</taxon>
        <taxon>Actinomycetota</taxon>
        <taxon>Actinomycetes</taxon>
        <taxon>Mycobacteriales</taxon>
        <taxon>Mycobacteriaceae</taxon>
        <taxon>Mycobacterium</taxon>
        <taxon>Mycobacterium tuberculosis complex</taxon>
    </lineage>
</organism>
<sequence length="52" mass="5464">MVSTTVHKTLGGGRSGLIVGKQQYAKAINSAVFSDGSRAVRSCTSLPARRSR</sequence>
<dbReference type="GO" id="GO:0004372">
    <property type="term" value="F:glycine hydroxymethyltransferase activity"/>
    <property type="evidence" value="ECO:0007669"/>
    <property type="project" value="UniProtKB-EC"/>
</dbReference>
<dbReference type="EC" id="2.1.2.1" evidence="1"/>
<dbReference type="KEGG" id="mtuc:J113_07685"/>